<dbReference type="InterPro" id="IPR011989">
    <property type="entry name" value="ARM-like"/>
</dbReference>
<evidence type="ECO:0000256" key="5">
    <source>
        <dbReference type="ARBA" id="ARBA00075420"/>
    </source>
</evidence>
<dbReference type="SUPFAM" id="SSF48371">
    <property type="entry name" value="ARM repeat"/>
    <property type="match status" value="1"/>
</dbReference>
<dbReference type="InterPro" id="IPR050693">
    <property type="entry name" value="Hsp70_NEF-Inhibitors"/>
</dbReference>
<protein>
    <recommendedName>
        <fullName evidence="4">Hsp70-binding protein 1</fullName>
    </recommendedName>
    <alternativeName>
        <fullName evidence="5">Heat shock protein-binding protein 1</fullName>
    </alternativeName>
    <alternativeName>
        <fullName evidence="6">Hsp70-interacting protein 1</fullName>
    </alternativeName>
</protein>
<dbReference type="STRING" id="64144.ENSATEP00000004116"/>
<dbReference type="OMA" id="CHVQSGL"/>
<feature type="domain" description="Nucleotide exchange factor Fes1" evidence="7">
    <location>
        <begin position="14"/>
        <end position="110"/>
    </location>
</feature>
<evidence type="ECO:0000256" key="1">
    <source>
        <dbReference type="ARBA" id="ARBA00022553"/>
    </source>
</evidence>
<reference evidence="8" key="2">
    <citation type="submission" date="2025-08" db="UniProtKB">
        <authorList>
            <consortium name="Ensembl"/>
        </authorList>
    </citation>
    <scope>IDENTIFICATION</scope>
</reference>
<accession>A0A3Q1IIR2</accession>
<sequence length="331" mass="37176">MAENRQNRRYPQNLQGVLQLAVEAGSAAEGPAPVEPMSEERKTWLREALADICKGQMDEVEQMKQCLAILHREEASERERDDEEDEEDERESAFEMLSELCENLDNARDLMILGGLDLCISQYLCHSQSGLRWRAAQLIASCAQNMPQVQIHLLSIGVLPKLLQLIDSDPNSTVRVKALYAMSCLVREQEAGLQAFLSNDGFSVLMRGMQSENEKLRTKSAFLLLNLLTAHPEQKGTVVSMGMVQQLVSVLRAPHSPFHEHVLGALCCLVEDCPQGLKDCRNPALGLEELLKQRGTELQGKEESQEELDFCERLRVLCFHGQQSDDNGMDR</sequence>
<dbReference type="Proteomes" id="UP000265040">
    <property type="component" value="Chromosome 8"/>
</dbReference>
<dbReference type="InterPro" id="IPR013918">
    <property type="entry name" value="Nucleotide_exch_fac_Fes1"/>
</dbReference>
<evidence type="ECO:0000256" key="6">
    <source>
        <dbReference type="ARBA" id="ARBA00081319"/>
    </source>
</evidence>
<dbReference type="RefSeq" id="XP_026217401.1">
    <property type="nucleotide sequence ID" value="XM_026361616.1"/>
</dbReference>
<dbReference type="PANTHER" id="PTHR19316:SF18">
    <property type="entry name" value="HSP70-BINDING PROTEIN 1"/>
    <property type="match status" value="1"/>
</dbReference>
<dbReference type="GeneTree" id="ENSGT00940000153909"/>
<reference evidence="8" key="3">
    <citation type="submission" date="2025-09" db="UniProtKB">
        <authorList>
            <consortium name="Ensembl"/>
        </authorList>
    </citation>
    <scope>IDENTIFICATION</scope>
</reference>
<dbReference type="AlphaFoldDB" id="A0A3Q1IIR2"/>
<dbReference type="GO" id="GO:0005783">
    <property type="term" value="C:endoplasmic reticulum"/>
    <property type="evidence" value="ECO:0007669"/>
    <property type="project" value="TreeGrafter"/>
</dbReference>
<dbReference type="GO" id="GO:0000774">
    <property type="term" value="F:adenyl-nucleotide exchange factor activity"/>
    <property type="evidence" value="ECO:0007669"/>
    <property type="project" value="TreeGrafter"/>
</dbReference>
<organism evidence="8 9">
    <name type="scientific">Anabas testudineus</name>
    <name type="common">Climbing perch</name>
    <name type="synonym">Anthias testudineus</name>
    <dbReference type="NCBI Taxonomy" id="64144"/>
    <lineage>
        <taxon>Eukaryota</taxon>
        <taxon>Metazoa</taxon>
        <taxon>Chordata</taxon>
        <taxon>Craniata</taxon>
        <taxon>Vertebrata</taxon>
        <taxon>Euteleostomi</taxon>
        <taxon>Actinopterygii</taxon>
        <taxon>Neopterygii</taxon>
        <taxon>Teleostei</taxon>
        <taxon>Neoteleostei</taxon>
        <taxon>Acanthomorphata</taxon>
        <taxon>Anabantaria</taxon>
        <taxon>Anabantiformes</taxon>
        <taxon>Anabantoidei</taxon>
        <taxon>Anabantidae</taxon>
        <taxon>Anabas</taxon>
    </lineage>
</organism>
<dbReference type="Pfam" id="PF08609">
    <property type="entry name" value="Fes1"/>
    <property type="match status" value="1"/>
</dbReference>
<dbReference type="InterPro" id="IPR016024">
    <property type="entry name" value="ARM-type_fold"/>
</dbReference>
<keyword evidence="2" id="KW-0677">Repeat</keyword>
<comment type="subunit">
    <text evidence="3">Interacts with the ATP-binding domain of HSPA1A. Detected in a ternary complex containing STUB1, HSPA1A and HSPBP1. Interacts with PGLYRP1; this interaction blocks the cytotoxic activity of the PGLYRP1-HSPA1A complex.</text>
</comment>
<proteinExistence type="predicted"/>
<name>A0A3Q1IIR2_ANATE</name>
<evidence type="ECO:0000256" key="2">
    <source>
        <dbReference type="ARBA" id="ARBA00022737"/>
    </source>
</evidence>
<dbReference type="Gene3D" id="1.25.10.10">
    <property type="entry name" value="Leucine-rich Repeat Variant"/>
    <property type="match status" value="1"/>
</dbReference>
<evidence type="ECO:0000313" key="8">
    <source>
        <dbReference type="Ensembl" id="ENSATEP00000004116.1"/>
    </source>
</evidence>
<evidence type="ECO:0000256" key="4">
    <source>
        <dbReference type="ARBA" id="ARBA00069271"/>
    </source>
</evidence>
<dbReference type="PANTHER" id="PTHR19316">
    <property type="entry name" value="PROTEIN FOLDING REGULATOR"/>
    <property type="match status" value="1"/>
</dbReference>
<dbReference type="Ensembl" id="ENSATET00000004152.3">
    <property type="protein sequence ID" value="ENSATEP00000004116.1"/>
    <property type="gene ID" value="ENSATEG00000002893.3"/>
</dbReference>
<keyword evidence="9" id="KW-1185">Reference proteome</keyword>
<evidence type="ECO:0000313" key="9">
    <source>
        <dbReference type="Proteomes" id="UP000265040"/>
    </source>
</evidence>
<evidence type="ECO:0000259" key="7">
    <source>
        <dbReference type="Pfam" id="PF08609"/>
    </source>
</evidence>
<dbReference type="FunFam" id="1.25.10.10:FF:000178">
    <property type="entry name" value="hsp70-binding protein 1 isoform X1"/>
    <property type="match status" value="1"/>
</dbReference>
<reference evidence="8" key="1">
    <citation type="submission" date="2021-04" db="EMBL/GenBank/DDBJ databases">
        <authorList>
            <consortium name="Wellcome Sanger Institute Data Sharing"/>
        </authorList>
    </citation>
    <scope>NUCLEOTIDE SEQUENCE [LARGE SCALE GENOMIC DNA]</scope>
</reference>
<keyword evidence="1" id="KW-0597">Phosphoprotein</keyword>
<gene>
    <name evidence="8" type="primary">HSPBP1</name>
</gene>
<evidence type="ECO:0000256" key="3">
    <source>
        <dbReference type="ARBA" id="ARBA00064806"/>
    </source>
</evidence>
<dbReference type="RefSeq" id="XP_026217316.1">
    <property type="nucleotide sequence ID" value="XM_026361531.1"/>
</dbReference>
<dbReference type="OrthoDB" id="10250458at2759"/>
<dbReference type="InParanoid" id="A0A3Q1IIR2"/>
<dbReference type="GeneID" id="113163141"/>